<evidence type="ECO:0000256" key="4">
    <source>
        <dbReference type="ARBA" id="ARBA00022695"/>
    </source>
</evidence>
<keyword evidence="2 9" id="KW-0240">DNA-directed RNA polymerase</keyword>
<evidence type="ECO:0000256" key="2">
    <source>
        <dbReference type="ARBA" id="ARBA00022478"/>
    </source>
</evidence>
<dbReference type="InterPro" id="IPR038709">
    <property type="entry name" value="RpoN_core-bd_sf"/>
</dbReference>
<evidence type="ECO:0000256" key="6">
    <source>
        <dbReference type="ARBA" id="ARBA00023082"/>
    </source>
</evidence>
<keyword evidence="5 9" id="KW-0805">Transcription regulation</keyword>
<proteinExistence type="inferred from homology"/>
<dbReference type="PRINTS" id="PR00045">
    <property type="entry name" value="SIGMA54FCT"/>
</dbReference>
<evidence type="ECO:0000256" key="1">
    <source>
        <dbReference type="ARBA" id="ARBA00008798"/>
    </source>
</evidence>
<keyword evidence="8 9" id="KW-0804">Transcription</keyword>
<feature type="region of interest" description="Disordered" evidence="10">
    <location>
        <begin position="52"/>
        <end position="113"/>
    </location>
</feature>
<dbReference type="NCBIfam" id="TIGR02395">
    <property type="entry name" value="rpoN_sigma"/>
    <property type="match status" value="1"/>
</dbReference>
<dbReference type="PANTHER" id="PTHR32248">
    <property type="entry name" value="RNA POLYMERASE SIGMA-54 FACTOR"/>
    <property type="match status" value="1"/>
</dbReference>
<organism evidence="13 14">
    <name type="scientific">Asaia siamensis</name>
    <dbReference type="NCBI Taxonomy" id="110479"/>
    <lineage>
        <taxon>Bacteria</taxon>
        <taxon>Pseudomonadati</taxon>
        <taxon>Pseudomonadota</taxon>
        <taxon>Alphaproteobacteria</taxon>
        <taxon>Acetobacterales</taxon>
        <taxon>Acetobacteraceae</taxon>
        <taxon>Asaia</taxon>
    </lineage>
</organism>
<comment type="function">
    <text evidence="9">Sigma factors are initiation factors that promote the attachment of RNA polymerase to specific initiation sites and are then released.</text>
</comment>
<dbReference type="PROSITE" id="PS00717">
    <property type="entry name" value="SIGMA54_1"/>
    <property type="match status" value="1"/>
</dbReference>
<reference evidence="14" key="1">
    <citation type="journal article" date="2019" name="Int. J. Syst. Evol. Microbiol.">
        <title>The Global Catalogue of Microorganisms (GCM) 10K type strain sequencing project: providing services to taxonomists for standard genome sequencing and annotation.</title>
        <authorList>
            <consortium name="The Broad Institute Genomics Platform"/>
            <consortium name="The Broad Institute Genome Sequencing Center for Infectious Disease"/>
            <person name="Wu L."/>
            <person name="Ma J."/>
        </authorList>
    </citation>
    <scope>NUCLEOTIDE SEQUENCE [LARGE SCALE GENOMIC DNA]</scope>
    <source>
        <strain evidence="14">CCM 7132</strain>
    </source>
</reference>
<sequence>MARLSLQARQTTGLVMTGALQQAIGLLQLSNQELLAELTMLAESNPLLIVSPPEDDAPSFTESALDLRDGDLPRDLEPETPGLSGETWEDEPLLHHGPYDSEDESHHEPMAPRPTRLDQFLSQIRLRFDTQHEQAIALALIEALDESGRIDTPIGQLATSLGASPAAIEQVRLAMLFFEPVGCFALSLAECLAAQFQARNRYDPSVATLLDHLDWLARGEHDRLRKACALDAQDYAELLQELRACEPRPGSSFSTPEAETEAEPDLFITLAPKGPLVSLNPATWPRLTLDDALYRRLLSGREDARHYAQEKQSEATALLRAVEQRARSLMLICLEIARVQTNYLKEGIAALKPLTLSQIAEKTGLHESTVSRVTASRLVGTPRGVLPLRSFFSTGLGEEGEQTSADAIKARIKQIIGDEAPASILSDDAITQKLQEAGLAIQRRTVAKYREALGIAGSAQRRRDQKLKTHLARAATA</sequence>
<dbReference type="InterPro" id="IPR007634">
    <property type="entry name" value="RNA_pol_sigma_54_DNA-bd"/>
</dbReference>
<dbReference type="Pfam" id="PF04552">
    <property type="entry name" value="Sigma54_DBD"/>
    <property type="match status" value="1"/>
</dbReference>
<dbReference type="InterPro" id="IPR007046">
    <property type="entry name" value="RNA_pol_sigma_54_core-bd"/>
</dbReference>
<feature type="domain" description="RNA polymerase sigma factor 54 DNA-binding" evidence="11">
    <location>
        <begin position="306"/>
        <end position="463"/>
    </location>
</feature>
<comment type="caution">
    <text evidence="13">The sequence shown here is derived from an EMBL/GenBank/DDBJ whole genome shotgun (WGS) entry which is preliminary data.</text>
</comment>
<dbReference type="Gene3D" id="1.10.10.1330">
    <property type="entry name" value="RNA polymerase sigma-54 factor, core-binding domain"/>
    <property type="match status" value="1"/>
</dbReference>
<accession>A0ABQ1LDM8</accession>
<name>A0ABQ1LDM8_9PROT</name>
<keyword evidence="7 9" id="KW-0238">DNA-binding</keyword>
<dbReference type="Pfam" id="PF04963">
    <property type="entry name" value="Sigma54_CBD"/>
    <property type="match status" value="1"/>
</dbReference>
<feature type="domain" description="RNA polymerase sigma factor 54 core-binding" evidence="12">
    <location>
        <begin position="115"/>
        <end position="290"/>
    </location>
</feature>
<evidence type="ECO:0000259" key="12">
    <source>
        <dbReference type="Pfam" id="PF04963"/>
    </source>
</evidence>
<evidence type="ECO:0000313" key="14">
    <source>
        <dbReference type="Proteomes" id="UP000637769"/>
    </source>
</evidence>
<feature type="compositionally biased region" description="Basic and acidic residues" evidence="10">
    <location>
        <begin position="65"/>
        <end position="77"/>
    </location>
</feature>
<dbReference type="PANTHER" id="PTHR32248:SF4">
    <property type="entry name" value="RNA POLYMERASE SIGMA-54 FACTOR"/>
    <property type="match status" value="1"/>
</dbReference>
<comment type="similarity">
    <text evidence="1 9">Belongs to the sigma-54 factor family.</text>
</comment>
<dbReference type="PROSITE" id="PS50044">
    <property type="entry name" value="SIGMA54_3"/>
    <property type="match status" value="1"/>
</dbReference>
<protein>
    <recommendedName>
        <fullName evidence="9">RNA polymerase sigma-54 factor</fullName>
    </recommendedName>
</protein>
<evidence type="ECO:0000256" key="7">
    <source>
        <dbReference type="ARBA" id="ARBA00023125"/>
    </source>
</evidence>
<dbReference type="Pfam" id="PF00309">
    <property type="entry name" value="Sigma54_AID"/>
    <property type="match status" value="1"/>
</dbReference>
<evidence type="ECO:0000256" key="3">
    <source>
        <dbReference type="ARBA" id="ARBA00022679"/>
    </source>
</evidence>
<dbReference type="RefSeq" id="WP_188425140.1">
    <property type="nucleotide sequence ID" value="NZ_BMCH01000001.1"/>
</dbReference>
<dbReference type="InterPro" id="IPR000394">
    <property type="entry name" value="RNA_pol_sigma_54"/>
</dbReference>
<dbReference type="Proteomes" id="UP000637769">
    <property type="component" value="Unassembled WGS sequence"/>
</dbReference>
<evidence type="ECO:0000256" key="8">
    <source>
        <dbReference type="ARBA" id="ARBA00023163"/>
    </source>
</evidence>
<dbReference type="EMBL" id="BMCH01000001">
    <property type="protein sequence ID" value="GGC22428.1"/>
    <property type="molecule type" value="Genomic_DNA"/>
</dbReference>
<evidence type="ECO:0000259" key="11">
    <source>
        <dbReference type="Pfam" id="PF04552"/>
    </source>
</evidence>
<dbReference type="PROSITE" id="PS00718">
    <property type="entry name" value="SIGMA54_2"/>
    <property type="match status" value="1"/>
</dbReference>
<gene>
    <name evidence="13" type="primary">rpoN1</name>
    <name evidence="13" type="ORF">GCM10007207_04560</name>
</gene>
<keyword evidence="4 9" id="KW-0548">Nucleotidyltransferase</keyword>
<feature type="compositionally biased region" description="Basic and acidic residues" evidence="10">
    <location>
        <begin position="92"/>
        <end position="110"/>
    </location>
</feature>
<evidence type="ECO:0000256" key="5">
    <source>
        <dbReference type="ARBA" id="ARBA00023015"/>
    </source>
</evidence>
<evidence type="ECO:0000313" key="13">
    <source>
        <dbReference type="EMBL" id="GGC22428.1"/>
    </source>
</evidence>
<keyword evidence="3 9" id="KW-0808">Transferase</keyword>
<dbReference type="PIRSF" id="PIRSF000774">
    <property type="entry name" value="RpoN"/>
    <property type="match status" value="1"/>
</dbReference>
<keyword evidence="14" id="KW-1185">Reference proteome</keyword>
<keyword evidence="6 9" id="KW-0731">Sigma factor</keyword>
<dbReference type="Gene3D" id="1.10.10.60">
    <property type="entry name" value="Homeodomain-like"/>
    <property type="match status" value="1"/>
</dbReference>
<evidence type="ECO:0000256" key="9">
    <source>
        <dbReference type="PIRNR" id="PIRNR000774"/>
    </source>
</evidence>
<evidence type="ECO:0000256" key="10">
    <source>
        <dbReference type="SAM" id="MobiDB-lite"/>
    </source>
</evidence>